<gene>
    <name evidence="1" type="ORF">OPKNFCMD_4934</name>
</gene>
<accession>A0ABQ4R412</accession>
<sequence length="76" mass="8321">MAGCEAGAPRPWFAHANHAVTATFLNTDAVQRPIGAVLLDTSDGWRFLHRSIQVERIAGLVREAIEVTITLPHEFA</sequence>
<name>A0ABQ4R412_9HYPH</name>
<reference evidence="1" key="1">
    <citation type="journal article" date="2021" name="Front. Microbiol.">
        <title>Comprehensive Comparative Genomics and Phenotyping of Methylobacterium Species.</title>
        <authorList>
            <person name="Alessa O."/>
            <person name="Ogura Y."/>
            <person name="Fujitani Y."/>
            <person name="Takami H."/>
            <person name="Hayashi T."/>
            <person name="Sahin N."/>
            <person name="Tani A."/>
        </authorList>
    </citation>
    <scope>NUCLEOTIDE SEQUENCE</scope>
    <source>
        <strain evidence="1">KCTC 52305</strain>
    </source>
</reference>
<protein>
    <submittedName>
        <fullName evidence="1">Uncharacterized protein</fullName>
    </submittedName>
</protein>
<organism evidence="1 2">
    <name type="scientific">Methylobacterium crusticola</name>
    <dbReference type="NCBI Taxonomy" id="1697972"/>
    <lineage>
        <taxon>Bacteria</taxon>
        <taxon>Pseudomonadati</taxon>
        <taxon>Pseudomonadota</taxon>
        <taxon>Alphaproteobacteria</taxon>
        <taxon>Hyphomicrobiales</taxon>
        <taxon>Methylobacteriaceae</taxon>
        <taxon>Methylobacterium</taxon>
    </lineage>
</organism>
<dbReference type="EMBL" id="BPQH01000017">
    <property type="protein sequence ID" value="GJD52172.1"/>
    <property type="molecule type" value="Genomic_DNA"/>
</dbReference>
<evidence type="ECO:0000313" key="2">
    <source>
        <dbReference type="Proteomes" id="UP001055167"/>
    </source>
</evidence>
<evidence type="ECO:0000313" key="1">
    <source>
        <dbReference type="EMBL" id="GJD52172.1"/>
    </source>
</evidence>
<comment type="caution">
    <text evidence="1">The sequence shown here is derived from an EMBL/GenBank/DDBJ whole genome shotgun (WGS) entry which is preliminary data.</text>
</comment>
<reference evidence="1" key="2">
    <citation type="submission" date="2021-08" db="EMBL/GenBank/DDBJ databases">
        <authorList>
            <person name="Tani A."/>
            <person name="Ola A."/>
            <person name="Ogura Y."/>
            <person name="Katsura K."/>
            <person name="Hayashi T."/>
        </authorList>
    </citation>
    <scope>NUCLEOTIDE SEQUENCE</scope>
    <source>
        <strain evidence="1">KCTC 52305</strain>
    </source>
</reference>
<keyword evidence="2" id="KW-1185">Reference proteome</keyword>
<dbReference type="Proteomes" id="UP001055167">
    <property type="component" value="Unassembled WGS sequence"/>
</dbReference>
<proteinExistence type="predicted"/>